<dbReference type="EMBL" id="HAED01002920">
    <property type="protein sequence ID" value="SBQ88783.1"/>
    <property type="molecule type" value="Transcribed_RNA"/>
</dbReference>
<organism evidence="1">
    <name type="scientific">Nothobranchius kuhntae</name>
    <name type="common">Beira killifish</name>
    <dbReference type="NCBI Taxonomy" id="321403"/>
    <lineage>
        <taxon>Eukaryota</taxon>
        <taxon>Metazoa</taxon>
        <taxon>Chordata</taxon>
        <taxon>Craniata</taxon>
        <taxon>Vertebrata</taxon>
        <taxon>Euteleostomi</taxon>
        <taxon>Actinopterygii</taxon>
        <taxon>Neopterygii</taxon>
        <taxon>Teleostei</taxon>
        <taxon>Neoteleostei</taxon>
        <taxon>Acanthomorphata</taxon>
        <taxon>Ovalentaria</taxon>
        <taxon>Atherinomorphae</taxon>
        <taxon>Cyprinodontiformes</taxon>
        <taxon>Nothobranchiidae</taxon>
        <taxon>Nothobranchius</taxon>
    </lineage>
</organism>
<accession>A0A1A8HWJ2</accession>
<dbReference type="AlphaFoldDB" id="A0A1A8HWJ2"/>
<reference evidence="1" key="2">
    <citation type="submission" date="2016-06" db="EMBL/GenBank/DDBJ databases">
        <title>The genome of a short-lived fish provides insights into sex chromosome evolution and the genetic control of aging.</title>
        <authorList>
            <person name="Reichwald K."/>
            <person name="Felder M."/>
            <person name="Petzold A."/>
            <person name="Koch P."/>
            <person name="Groth M."/>
            <person name="Platzer M."/>
        </authorList>
    </citation>
    <scope>NUCLEOTIDE SEQUENCE</scope>
    <source>
        <tissue evidence="1">Brain</tissue>
    </source>
</reference>
<name>A0A1A8HWJ2_NOTKU</name>
<sequence length="60" mass="6780">TPPRRHGPVDFIRTLSRALSGAIHSRVGSSCDEIQPLFKSETMSLSRKRAECVLWVRDEV</sequence>
<gene>
    <name evidence="1" type="primary">Nfu_g_1_022794</name>
</gene>
<evidence type="ECO:0000313" key="1">
    <source>
        <dbReference type="EMBL" id="SBQ88783.1"/>
    </source>
</evidence>
<proteinExistence type="predicted"/>
<reference evidence="1" key="1">
    <citation type="submission" date="2016-05" db="EMBL/GenBank/DDBJ databases">
        <authorList>
            <person name="Lavstsen T."/>
            <person name="Jespersen J.S."/>
        </authorList>
    </citation>
    <scope>NUCLEOTIDE SEQUENCE</scope>
    <source>
        <tissue evidence="1">Brain</tissue>
    </source>
</reference>
<protein>
    <submittedName>
        <fullName evidence="1">Uncharacterized protein</fullName>
    </submittedName>
</protein>
<feature type="non-terminal residue" evidence="1">
    <location>
        <position position="1"/>
    </location>
</feature>
<feature type="non-terminal residue" evidence="1">
    <location>
        <position position="60"/>
    </location>
</feature>